<dbReference type="Proteomes" id="UP001291653">
    <property type="component" value="Unassembled WGS sequence"/>
</dbReference>
<dbReference type="InterPro" id="IPR013320">
    <property type="entry name" value="ConA-like_dom_sf"/>
</dbReference>
<protein>
    <submittedName>
        <fullName evidence="5">LamG domain-containing protein</fullName>
    </submittedName>
</protein>
<dbReference type="PANTHER" id="PTHR46943:SF1">
    <property type="entry name" value="PENTRAXIN-RELATED PROTEIN PTX3"/>
    <property type="match status" value="1"/>
</dbReference>
<feature type="domain" description="LamG-like jellyroll fold" evidence="4">
    <location>
        <begin position="736"/>
        <end position="878"/>
    </location>
</feature>
<organism evidence="5 6">
    <name type="scientific">Streptomyces yaizuensis</name>
    <dbReference type="NCBI Taxonomy" id="2989713"/>
    <lineage>
        <taxon>Bacteria</taxon>
        <taxon>Bacillati</taxon>
        <taxon>Actinomycetota</taxon>
        <taxon>Actinomycetes</taxon>
        <taxon>Kitasatosporales</taxon>
        <taxon>Streptomycetaceae</taxon>
        <taxon>Streptomyces</taxon>
    </lineage>
</organism>
<dbReference type="SUPFAM" id="SSF49899">
    <property type="entry name" value="Concanavalin A-like lectins/glucanases"/>
    <property type="match status" value="3"/>
</dbReference>
<sequence>MEVASLRSETSDVLAMPQGKLESRIHLRPVRVRTQSGWKPVDTDLTRSPAGRVLPKAATVELEFSGGGSTPLVRMEKAGRELSLSWPDPLPAPELNGPTATYREVLPGVDLRMGAKEDGFTQLLVVKSAEAAANKRLTELRLALGSEGLEVRQTTSGGLTAVDESSQGTVFEAPRPVMWDSSTPSGGSNQPTPATQKQPAGKRAAAFPAGESGATEPGAGDSGKLATVGVELPAAGDTLVLKPDATVLTGPNTVYPVYIDPQWNSPRASSWTMASKYWDNEPQWEFNGKSTEGLGLCNWYYCNPHDTKRLFYQIDTSGLAGKRIEKAEFIVRNTWSASCSARGVELWQTKAINDRTTWNTQLTPGFWIKELASRSFAHGFEGCVAKDAEFDIRAEAQAAANDRTPTMTFGLRAASETDAYAWKRFSDRAHLRVLYNRPPPQIKHTQMFMEYGGACPGNATPARVRSRGTISVRDVTDPDGDAVQVKFQASWDSGDGKGVIPRWTPAWTTKQSSRSTFTIELPPLPVDREVSWYVKSRDGEGAGSAESPWSNAGDPTGCYFIFDNKVPKAPSITSREYPASNNANPQDPWLDGVGNYGLFEIKASDSDVQRYRYGINGNPTEANTLSTSGGAARTIPVLPSRPGLNYVTAQAFDDAGINSEIRTYQFRVRSGQPERAVWAMDEPGQRTEVQGTAGDRSATLHGGATPGVPGAVGTAVSFDGVDDYARTDLSSVATEAAFSVSAWVKLSKLPEGAAVIAAQPGNHRPGFELYYSKSYDRWVFNQYTADTATATPVRAMASTAGGVRAGEWTHLVGTYSQGAGELKLYVQGKLVGTAPHTGSWDARRGFQIGAGSYSGQLESFFPGAIDELRVFDKPLSPTEVTLLHSKQSIGEGRPARAVFPLDEPAGATDVIGRADVDAAALRGGAVTGVKGMDGHALKLDGKDDYAVTTAPHLNNQRGFAVAAWVRLDSVPGQAAIVATQAGTHKSGFELYYSSALNKWVFNQYAADSPEAAPIRAVAEDKEVRAEAWVHLVGVHDTVANRLTLYVNGAEAGRTIVSETWYAGGPVQIGAGSYDRRPGSFFPGLIDDVRLFDRPVSGPEVQALFKQRALVNGRWNFEEVSTGTTVTTPNGLPGGTPLTLRGAARLSDGSQVDNKALELNGSDAFATMSQVPVDTSGSFTVTAWARATAKPRHSVALIGADGALRSAVEIRYLPGNAANPADPGYWEVAVADKDSVNPVDKPVVKRVKHTAGFRVDAWTHLALVYDGHDKELRLYVNGSLQEHECADTDGDGKNDDSTCVDLLSWTENALVFTAGKSLLIGRARNETSGKPFPGLIDDVWVFQGALSGTQVEMVKARLFDAPTEVPTDI</sequence>
<evidence type="ECO:0000256" key="3">
    <source>
        <dbReference type="SAM" id="MobiDB-lite"/>
    </source>
</evidence>
<keyword evidence="6" id="KW-1185">Reference proteome</keyword>
<evidence type="ECO:0000259" key="4">
    <source>
        <dbReference type="SMART" id="SM00560"/>
    </source>
</evidence>
<gene>
    <name evidence="5" type="ORF">SYYSPA8_02065</name>
</gene>
<name>A0ABQ5NRQ3_9ACTN</name>
<dbReference type="EMBL" id="BSBI01000001">
    <property type="protein sequence ID" value="GLF93032.1"/>
    <property type="molecule type" value="Genomic_DNA"/>
</dbReference>
<proteinExistence type="predicted"/>
<dbReference type="InterPro" id="IPR042837">
    <property type="entry name" value="PTX3"/>
</dbReference>
<dbReference type="InterPro" id="IPR006558">
    <property type="entry name" value="LamG-like"/>
</dbReference>
<feature type="compositionally biased region" description="Polar residues" evidence="3">
    <location>
        <begin position="155"/>
        <end position="169"/>
    </location>
</feature>
<keyword evidence="1" id="KW-0732">Signal</keyword>
<feature type="compositionally biased region" description="Polar residues" evidence="3">
    <location>
        <begin position="180"/>
        <end position="198"/>
    </location>
</feature>
<feature type="domain" description="LamG-like jellyroll fold" evidence="4">
    <location>
        <begin position="957"/>
        <end position="1098"/>
    </location>
</feature>
<feature type="region of interest" description="Disordered" evidence="3">
    <location>
        <begin position="155"/>
        <end position="224"/>
    </location>
</feature>
<evidence type="ECO:0000256" key="1">
    <source>
        <dbReference type="ARBA" id="ARBA00022729"/>
    </source>
</evidence>
<comment type="caution">
    <text evidence="5">The sequence shown here is derived from an EMBL/GenBank/DDBJ whole genome shotgun (WGS) entry which is preliminary data.</text>
</comment>
<reference evidence="5 6" key="1">
    <citation type="submission" date="2022-10" db="EMBL/GenBank/DDBJ databases">
        <title>Draft genome sequence of Streptomyces sp. YSPA8.</title>
        <authorList>
            <person name="Moriuchi R."/>
            <person name="Dohra H."/>
            <person name="Yamamura H."/>
            <person name="Kodani S."/>
        </authorList>
    </citation>
    <scope>NUCLEOTIDE SEQUENCE [LARGE SCALE GENOMIC DNA]</scope>
    <source>
        <strain evidence="5 6">YSPA8</strain>
    </source>
</reference>
<dbReference type="Pfam" id="PF13385">
    <property type="entry name" value="Laminin_G_3"/>
    <property type="match status" value="3"/>
</dbReference>
<dbReference type="PANTHER" id="PTHR46943">
    <property type="entry name" value="PENTRAXIN-RELATED PROTEIN PTX3"/>
    <property type="match status" value="1"/>
</dbReference>
<evidence type="ECO:0000313" key="6">
    <source>
        <dbReference type="Proteomes" id="UP001291653"/>
    </source>
</evidence>
<keyword evidence="2" id="KW-1015">Disulfide bond</keyword>
<dbReference type="SMART" id="SM00560">
    <property type="entry name" value="LamGL"/>
    <property type="match status" value="3"/>
</dbReference>
<dbReference type="Gene3D" id="2.60.120.200">
    <property type="match status" value="3"/>
</dbReference>
<evidence type="ECO:0000313" key="5">
    <source>
        <dbReference type="EMBL" id="GLF93032.1"/>
    </source>
</evidence>
<evidence type="ECO:0000256" key="2">
    <source>
        <dbReference type="ARBA" id="ARBA00023157"/>
    </source>
</evidence>
<feature type="domain" description="LamG-like jellyroll fold" evidence="4">
    <location>
        <begin position="1176"/>
        <end position="1348"/>
    </location>
</feature>
<accession>A0ABQ5NRQ3</accession>